<accession>A0ACB8DBC5</accession>
<evidence type="ECO:0000313" key="1">
    <source>
        <dbReference type="EMBL" id="KAH7965391.1"/>
    </source>
</evidence>
<comment type="caution">
    <text evidence="1">The sequence shown here is derived from an EMBL/GenBank/DDBJ whole genome shotgun (WGS) entry which is preliminary data.</text>
</comment>
<dbReference type="Proteomes" id="UP000821865">
    <property type="component" value="Chromosome 2"/>
</dbReference>
<sequence length="157" mass="17789">MNNSFLFASPNGEQWQPVRNQTRICSVHFVGNEKSSIAQHPAYVPTLFPSCYKKDDGVLPKTKLERYQRLQRRRSYLLVAKPPSSVDPPENPDIEESVAGSPRDAPEVADNTSNRFVSVCQRKAEVNIPEKPHPEVLALPDWPFCKEFKAPLPLSLY</sequence>
<proteinExistence type="predicted"/>
<name>A0ACB8DBC5_DERSI</name>
<organism evidence="1 2">
    <name type="scientific">Dermacentor silvarum</name>
    <name type="common">Tick</name>
    <dbReference type="NCBI Taxonomy" id="543639"/>
    <lineage>
        <taxon>Eukaryota</taxon>
        <taxon>Metazoa</taxon>
        <taxon>Ecdysozoa</taxon>
        <taxon>Arthropoda</taxon>
        <taxon>Chelicerata</taxon>
        <taxon>Arachnida</taxon>
        <taxon>Acari</taxon>
        <taxon>Parasitiformes</taxon>
        <taxon>Ixodida</taxon>
        <taxon>Ixodoidea</taxon>
        <taxon>Ixodidae</taxon>
        <taxon>Rhipicephalinae</taxon>
        <taxon>Dermacentor</taxon>
    </lineage>
</organism>
<gene>
    <name evidence="1" type="ORF">HPB49_007041</name>
</gene>
<keyword evidence="2" id="KW-1185">Reference proteome</keyword>
<evidence type="ECO:0000313" key="2">
    <source>
        <dbReference type="Proteomes" id="UP000821865"/>
    </source>
</evidence>
<dbReference type="EMBL" id="CM023471">
    <property type="protein sequence ID" value="KAH7965391.1"/>
    <property type="molecule type" value="Genomic_DNA"/>
</dbReference>
<reference evidence="1" key="1">
    <citation type="submission" date="2020-05" db="EMBL/GenBank/DDBJ databases">
        <title>Large-scale comparative analyses of tick genomes elucidate their genetic diversity and vector capacities.</title>
        <authorList>
            <person name="Jia N."/>
            <person name="Wang J."/>
            <person name="Shi W."/>
            <person name="Du L."/>
            <person name="Sun Y."/>
            <person name="Zhan W."/>
            <person name="Jiang J."/>
            <person name="Wang Q."/>
            <person name="Zhang B."/>
            <person name="Ji P."/>
            <person name="Sakyi L.B."/>
            <person name="Cui X."/>
            <person name="Yuan T."/>
            <person name="Jiang B."/>
            <person name="Yang W."/>
            <person name="Lam T.T.-Y."/>
            <person name="Chang Q."/>
            <person name="Ding S."/>
            <person name="Wang X."/>
            <person name="Zhu J."/>
            <person name="Ruan X."/>
            <person name="Zhao L."/>
            <person name="Wei J."/>
            <person name="Que T."/>
            <person name="Du C."/>
            <person name="Cheng J."/>
            <person name="Dai P."/>
            <person name="Han X."/>
            <person name="Huang E."/>
            <person name="Gao Y."/>
            <person name="Liu J."/>
            <person name="Shao H."/>
            <person name="Ye R."/>
            <person name="Li L."/>
            <person name="Wei W."/>
            <person name="Wang X."/>
            <person name="Wang C."/>
            <person name="Yang T."/>
            <person name="Huo Q."/>
            <person name="Li W."/>
            <person name="Guo W."/>
            <person name="Chen H."/>
            <person name="Zhou L."/>
            <person name="Ni X."/>
            <person name="Tian J."/>
            <person name="Zhou Y."/>
            <person name="Sheng Y."/>
            <person name="Liu T."/>
            <person name="Pan Y."/>
            <person name="Xia L."/>
            <person name="Li J."/>
            <person name="Zhao F."/>
            <person name="Cao W."/>
        </authorList>
    </citation>
    <scope>NUCLEOTIDE SEQUENCE</scope>
    <source>
        <strain evidence="1">Dsil-2018</strain>
    </source>
</reference>
<protein>
    <submittedName>
        <fullName evidence="1">Uncharacterized protein</fullName>
    </submittedName>
</protein>